<dbReference type="PROSITE" id="PS00518">
    <property type="entry name" value="ZF_RING_1"/>
    <property type="match status" value="1"/>
</dbReference>
<reference evidence="9" key="2">
    <citation type="submission" date="2025-05" db="UniProtKB">
        <authorList>
            <consortium name="Ensembl"/>
        </authorList>
    </citation>
    <scope>IDENTIFICATION</scope>
</reference>
<dbReference type="SMART" id="SM00336">
    <property type="entry name" value="BBOX"/>
    <property type="match status" value="1"/>
</dbReference>
<feature type="region of interest" description="Disordered" evidence="6">
    <location>
        <begin position="427"/>
        <end position="446"/>
    </location>
</feature>
<dbReference type="Ensembl" id="ENSATET00000018787.3">
    <property type="protein sequence ID" value="ENSATEP00000018475.2"/>
    <property type="gene ID" value="ENSATEG00000012864.3"/>
</dbReference>
<keyword evidence="10" id="KW-1185">Reference proteome</keyword>
<dbReference type="Ensembl" id="ENSATET00000078280.1">
    <property type="protein sequence ID" value="ENSATEP00000077815.1"/>
    <property type="gene ID" value="ENSATEG00000012864.3"/>
</dbReference>
<dbReference type="GeneID" id="113150069"/>
<keyword evidence="3" id="KW-0862">Zinc</keyword>
<evidence type="ECO:0000256" key="4">
    <source>
        <dbReference type="PROSITE-ProRule" id="PRU00024"/>
    </source>
</evidence>
<dbReference type="InterPro" id="IPR001841">
    <property type="entry name" value="Znf_RING"/>
</dbReference>
<keyword evidence="2 4" id="KW-0863">Zinc-finger</keyword>
<feature type="domain" description="B box-type" evidence="8">
    <location>
        <begin position="80"/>
        <end position="121"/>
    </location>
</feature>
<evidence type="ECO:0000256" key="2">
    <source>
        <dbReference type="ARBA" id="ARBA00022771"/>
    </source>
</evidence>
<dbReference type="GeneTree" id="ENSGT00970000193381"/>
<dbReference type="GO" id="GO:0008270">
    <property type="term" value="F:zinc ion binding"/>
    <property type="evidence" value="ECO:0007669"/>
    <property type="project" value="UniProtKB-KW"/>
</dbReference>
<sequence length="527" mass="59642">MASRSEEDLCCPVCQEVFSDPVVLSCSHSFCKDCLKNWWRQKPTQECPVCKRRSSKTDPPLNRVLKNLCESFLQHKDQGSSETLCSLHSEKLRLFCLDHQQPVCLVCRDSEKHTNHTFRPIDEAARQQKKELQETLELLKKKLKVLEEVKLEFDQTAKHIKFQARDTANQIKDQFKKLHQFLEEEEEARMAALREEEEQKSRVMKEKMEALSREIAALSDTVRATEEELRAGDLSFLQNYKAAVERVHQRPLLDDLELLAGAQIDQVKHLDNLTFKVWNKMKDMVSFTSENLDRDTTDSGLILNTDLTSVREEELQQLPDDLAFDDASNCAPRFKGFKSRTRYSDVTVGDKFLELSDTTKPAPPARTSRPTLPKLTTPARTTMSSKPLIWPRATQRPTLPKIVTPTTRASITSLTPAPRYRVIQSDTLPKPATPATSTTPPTWPTVTQRFTLSKTPPTWPRTTQSPALTSLATLATPTTPATPHMWQTPLRSFPPSGTTSSPSPQVQAEATQIQWGSLILPSTPGTR</sequence>
<evidence type="ECO:0000313" key="9">
    <source>
        <dbReference type="Ensembl" id="ENSATEP00000018475.2"/>
    </source>
</evidence>
<dbReference type="Pfam" id="PF13445">
    <property type="entry name" value="zf-RING_UBOX"/>
    <property type="match status" value="1"/>
</dbReference>
<dbReference type="PROSITE" id="PS50119">
    <property type="entry name" value="ZF_BBOX"/>
    <property type="match status" value="1"/>
</dbReference>
<dbReference type="InParanoid" id="A0A3Q1IEB4"/>
<reference evidence="9 10" key="1">
    <citation type="submission" date="2021-04" db="EMBL/GenBank/DDBJ databases">
        <authorList>
            <consortium name="Wellcome Sanger Institute Data Sharing"/>
        </authorList>
    </citation>
    <scope>NUCLEOTIDE SEQUENCE [LARGE SCALE GENOMIC DNA]</scope>
</reference>
<keyword evidence="5" id="KW-0175">Coiled coil</keyword>
<dbReference type="SMART" id="SM00184">
    <property type="entry name" value="RING"/>
    <property type="match status" value="1"/>
</dbReference>
<dbReference type="SUPFAM" id="SSF57845">
    <property type="entry name" value="B-box zinc-binding domain"/>
    <property type="match status" value="1"/>
</dbReference>
<evidence type="ECO:0000256" key="6">
    <source>
        <dbReference type="SAM" id="MobiDB-lite"/>
    </source>
</evidence>
<dbReference type="OrthoDB" id="6105938at2759"/>
<dbReference type="RefSeq" id="XP_026198238.1">
    <property type="nucleotide sequence ID" value="XM_026342453.1"/>
</dbReference>
<dbReference type="Ensembl" id="ENSATET00000080059.1">
    <property type="protein sequence ID" value="ENSATEP00000072022.1"/>
    <property type="gene ID" value="ENSATEG00000012864.3"/>
</dbReference>
<evidence type="ECO:0000259" key="7">
    <source>
        <dbReference type="PROSITE" id="PS50089"/>
    </source>
</evidence>
<feature type="coiled-coil region" evidence="5">
    <location>
        <begin position="122"/>
        <end position="228"/>
    </location>
</feature>
<evidence type="ECO:0000256" key="1">
    <source>
        <dbReference type="ARBA" id="ARBA00022723"/>
    </source>
</evidence>
<evidence type="ECO:0000259" key="8">
    <source>
        <dbReference type="PROSITE" id="PS50119"/>
    </source>
</evidence>
<dbReference type="Gene3D" id="3.30.40.10">
    <property type="entry name" value="Zinc/RING finger domain, C3HC4 (zinc finger)"/>
    <property type="match status" value="1"/>
</dbReference>
<dbReference type="PANTHER" id="PTHR24103">
    <property type="entry name" value="E3 UBIQUITIN-PROTEIN LIGASE TRIM"/>
    <property type="match status" value="1"/>
</dbReference>
<dbReference type="InterPro" id="IPR000315">
    <property type="entry name" value="Znf_B-box"/>
</dbReference>
<dbReference type="Pfam" id="PF00643">
    <property type="entry name" value="zf-B_box"/>
    <property type="match status" value="1"/>
</dbReference>
<proteinExistence type="predicted"/>
<evidence type="ECO:0000256" key="3">
    <source>
        <dbReference type="ARBA" id="ARBA00022833"/>
    </source>
</evidence>
<dbReference type="InterPro" id="IPR050143">
    <property type="entry name" value="TRIM/RBCC"/>
</dbReference>
<protein>
    <submittedName>
        <fullName evidence="9">Uncharacterized protein</fullName>
    </submittedName>
</protein>
<dbReference type="STRING" id="64144.ENSATEP00000018475"/>
<evidence type="ECO:0000313" key="10">
    <source>
        <dbReference type="Proteomes" id="UP000265040"/>
    </source>
</evidence>
<dbReference type="SUPFAM" id="SSF57850">
    <property type="entry name" value="RING/U-box"/>
    <property type="match status" value="1"/>
</dbReference>
<dbReference type="Gene3D" id="3.30.160.60">
    <property type="entry name" value="Classic Zinc Finger"/>
    <property type="match status" value="1"/>
</dbReference>
<feature type="region of interest" description="Disordered" evidence="6">
    <location>
        <begin position="357"/>
        <end position="383"/>
    </location>
</feature>
<keyword evidence="1" id="KW-0479">Metal-binding</keyword>
<dbReference type="Proteomes" id="UP000265040">
    <property type="component" value="Chromosome 9"/>
</dbReference>
<feature type="compositionally biased region" description="Polar residues" evidence="6">
    <location>
        <begin position="505"/>
        <end position="515"/>
    </location>
</feature>
<evidence type="ECO:0000256" key="5">
    <source>
        <dbReference type="SAM" id="Coils"/>
    </source>
</evidence>
<organism evidence="9 10">
    <name type="scientific">Anabas testudineus</name>
    <name type="common">Climbing perch</name>
    <name type="synonym">Anthias testudineus</name>
    <dbReference type="NCBI Taxonomy" id="64144"/>
    <lineage>
        <taxon>Eukaryota</taxon>
        <taxon>Metazoa</taxon>
        <taxon>Chordata</taxon>
        <taxon>Craniata</taxon>
        <taxon>Vertebrata</taxon>
        <taxon>Euteleostomi</taxon>
        <taxon>Actinopterygii</taxon>
        <taxon>Neopterygii</taxon>
        <taxon>Teleostei</taxon>
        <taxon>Neoteleostei</taxon>
        <taxon>Acanthomorphata</taxon>
        <taxon>Anabantaria</taxon>
        <taxon>Anabantiformes</taxon>
        <taxon>Anabantoidei</taxon>
        <taxon>Anabantidae</taxon>
        <taxon>Anabas</taxon>
    </lineage>
</organism>
<feature type="region of interest" description="Disordered" evidence="6">
    <location>
        <begin position="478"/>
        <end position="527"/>
    </location>
</feature>
<feature type="domain" description="RING-type" evidence="7">
    <location>
        <begin position="11"/>
        <end position="51"/>
    </location>
</feature>
<dbReference type="InterPro" id="IPR017907">
    <property type="entry name" value="Znf_RING_CS"/>
</dbReference>
<dbReference type="InterPro" id="IPR027370">
    <property type="entry name" value="Znf-RING_euk"/>
</dbReference>
<name>A0A3Q1IEB4_ANATE</name>
<feature type="compositionally biased region" description="Low complexity" evidence="6">
    <location>
        <begin position="494"/>
        <end position="504"/>
    </location>
</feature>
<dbReference type="InterPro" id="IPR013083">
    <property type="entry name" value="Znf_RING/FYVE/PHD"/>
</dbReference>
<dbReference type="PROSITE" id="PS50089">
    <property type="entry name" value="ZF_RING_2"/>
    <property type="match status" value="1"/>
</dbReference>
<dbReference type="AlphaFoldDB" id="A0A3Q1IEB4"/>
<accession>A0A3Q1IEB4</accession>